<dbReference type="PANTHER" id="PTHR32133:SF314">
    <property type="entry name" value="F-BOX DOMAIN-CONTAINING PROTEIN"/>
    <property type="match status" value="1"/>
</dbReference>
<reference evidence="4" key="1">
    <citation type="submission" date="2015-12" db="EMBL/GenBank/DDBJ databases">
        <title>Update maize B73 reference genome by single molecule sequencing technologies.</title>
        <authorList>
            <consortium name="Maize Genome Sequencing Project"/>
            <person name="Ware D."/>
        </authorList>
    </citation>
    <scope>NUCLEOTIDE SEQUENCE [LARGE SCALE GENOMIC DNA]</scope>
    <source>
        <strain evidence="4">cv. B73</strain>
    </source>
</reference>
<dbReference type="AlphaFoldDB" id="A0A804Q7A8"/>
<reference evidence="3" key="2">
    <citation type="submission" date="2019-07" db="EMBL/GenBank/DDBJ databases">
        <authorList>
            <person name="Seetharam A."/>
            <person name="Woodhouse M."/>
            <person name="Cannon E."/>
        </authorList>
    </citation>
    <scope>NUCLEOTIDE SEQUENCE [LARGE SCALE GENOMIC DNA]</scope>
    <source>
        <strain evidence="3">cv. B73</strain>
    </source>
</reference>
<evidence type="ECO:0000256" key="1">
    <source>
        <dbReference type="SAM" id="MobiDB-lite"/>
    </source>
</evidence>
<dbReference type="FunCoup" id="A0A804Q7A8">
    <property type="interactions" value="21"/>
</dbReference>
<accession>A0A804Q7A8</accession>
<dbReference type="Proteomes" id="UP000007305">
    <property type="component" value="Chromosome 7"/>
</dbReference>
<feature type="domain" description="F-box" evidence="2">
    <location>
        <begin position="106"/>
        <end position="145"/>
    </location>
</feature>
<dbReference type="Gene3D" id="1.20.1280.50">
    <property type="match status" value="1"/>
</dbReference>
<protein>
    <recommendedName>
        <fullName evidence="2">F-box domain-containing protein</fullName>
    </recommendedName>
</protein>
<dbReference type="SUPFAM" id="SSF81383">
    <property type="entry name" value="F-box domain"/>
    <property type="match status" value="1"/>
</dbReference>
<feature type="region of interest" description="Disordered" evidence="1">
    <location>
        <begin position="1"/>
        <end position="20"/>
    </location>
</feature>
<evidence type="ECO:0000313" key="4">
    <source>
        <dbReference type="Proteomes" id="UP000007305"/>
    </source>
</evidence>
<dbReference type="InParanoid" id="A0A804Q7A8"/>
<evidence type="ECO:0000259" key="2">
    <source>
        <dbReference type="Pfam" id="PF00646"/>
    </source>
</evidence>
<proteinExistence type="predicted"/>
<dbReference type="InterPro" id="IPR036047">
    <property type="entry name" value="F-box-like_dom_sf"/>
</dbReference>
<evidence type="ECO:0000313" key="3">
    <source>
        <dbReference type="EnsemblPlants" id="Zm00001eb299160_P001"/>
    </source>
</evidence>
<dbReference type="EnsemblPlants" id="Zm00001eb299160_T001">
    <property type="protein sequence ID" value="Zm00001eb299160_P001"/>
    <property type="gene ID" value="Zm00001eb299160"/>
</dbReference>
<dbReference type="InterPro" id="IPR001810">
    <property type="entry name" value="F-box_dom"/>
</dbReference>
<dbReference type="Gramene" id="Zm00001eb299160_T001">
    <property type="protein sequence ID" value="Zm00001eb299160_P001"/>
    <property type="gene ID" value="Zm00001eb299160"/>
</dbReference>
<dbReference type="PANTHER" id="PTHR32133">
    <property type="entry name" value="OS07G0120400 PROTEIN"/>
    <property type="match status" value="1"/>
</dbReference>
<sequence>MPFRSIRIRRRASRPRPQQNLRFRSRGCDYRGTAEPAYPDPNIWSILYIHLNPRIKVATCTPWLRRRRISRPTWSARSWSASRRTIPRHSCVPPLSATPPPPYLTTHLVGEILVRIPPDDPATLVRASLVCKPWRRLLCDRAFRRRYGAFHRAPPLLGYIHNHSISGPRFVSTATPSSVPLKAFGGCSNNGWRVIDCRHGRVLFEAVDPYRNWSLEEHPLLGPGREPEPCRMG</sequence>
<dbReference type="Pfam" id="PF00646">
    <property type="entry name" value="F-box"/>
    <property type="match status" value="1"/>
</dbReference>
<reference evidence="3" key="3">
    <citation type="submission" date="2021-05" db="UniProtKB">
        <authorList>
            <consortium name="EnsemblPlants"/>
        </authorList>
    </citation>
    <scope>IDENTIFICATION</scope>
    <source>
        <strain evidence="3">cv. B73</strain>
    </source>
</reference>
<organism evidence="3 4">
    <name type="scientific">Zea mays</name>
    <name type="common">Maize</name>
    <dbReference type="NCBI Taxonomy" id="4577"/>
    <lineage>
        <taxon>Eukaryota</taxon>
        <taxon>Viridiplantae</taxon>
        <taxon>Streptophyta</taxon>
        <taxon>Embryophyta</taxon>
        <taxon>Tracheophyta</taxon>
        <taxon>Spermatophyta</taxon>
        <taxon>Magnoliopsida</taxon>
        <taxon>Liliopsida</taxon>
        <taxon>Poales</taxon>
        <taxon>Poaceae</taxon>
        <taxon>PACMAD clade</taxon>
        <taxon>Panicoideae</taxon>
        <taxon>Andropogonodae</taxon>
        <taxon>Andropogoneae</taxon>
        <taxon>Tripsacinae</taxon>
        <taxon>Zea</taxon>
    </lineage>
</organism>
<name>A0A804Q7A8_MAIZE</name>
<keyword evidence="4" id="KW-1185">Reference proteome</keyword>
<feature type="compositionally biased region" description="Basic residues" evidence="1">
    <location>
        <begin position="1"/>
        <end position="14"/>
    </location>
</feature>